<dbReference type="PATRIC" id="fig|1393034.3.peg.1259"/>
<protein>
    <submittedName>
        <fullName evidence="1">Uncharacterized protein</fullName>
    </submittedName>
</protein>
<dbReference type="AlphaFoldDB" id="A0A133XPR5"/>
<keyword evidence="2" id="KW-1185">Reference proteome</keyword>
<comment type="caution">
    <text evidence="1">The sequence shown here is derived from an EMBL/GenBank/DDBJ whole genome shotgun (WGS) entry which is preliminary data.</text>
</comment>
<dbReference type="Proteomes" id="UP000070675">
    <property type="component" value="Unassembled WGS sequence"/>
</dbReference>
<gene>
    <name evidence="1" type="ORF">HMPREF3192_01293</name>
</gene>
<dbReference type="STRING" id="1393034.HMPREF3192_01293"/>
<organism evidence="1 2">
    <name type="scientific">Atopobium deltae</name>
    <dbReference type="NCBI Taxonomy" id="1393034"/>
    <lineage>
        <taxon>Bacteria</taxon>
        <taxon>Bacillati</taxon>
        <taxon>Actinomycetota</taxon>
        <taxon>Coriobacteriia</taxon>
        <taxon>Coriobacteriales</taxon>
        <taxon>Atopobiaceae</taxon>
        <taxon>Atopobium</taxon>
    </lineage>
</organism>
<sequence>MGCAGCGRWLLVGTANQLRHVARTYIVHKVLIHSNTLKLSA</sequence>
<accession>A0A133XPR5</accession>
<evidence type="ECO:0000313" key="1">
    <source>
        <dbReference type="EMBL" id="KXB32924.1"/>
    </source>
</evidence>
<name>A0A133XPR5_9ACTN</name>
<evidence type="ECO:0000313" key="2">
    <source>
        <dbReference type="Proteomes" id="UP000070675"/>
    </source>
</evidence>
<proteinExistence type="predicted"/>
<reference evidence="2" key="1">
    <citation type="submission" date="2016-01" db="EMBL/GenBank/DDBJ databases">
        <authorList>
            <person name="Mitreva M."/>
            <person name="Pepin K.H."/>
            <person name="Mihindukulasuriya K.A."/>
            <person name="Fulton R."/>
            <person name="Fronick C."/>
            <person name="O'Laughlin M."/>
            <person name="Miner T."/>
            <person name="Herter B."/>
            <person name="Rosa B.A."/>
            <person name="Cordes M."/>
            <person name="Tomlinson C."/>
            <person name="Wollam A."/>
            <person name="Palsikar V.B."/>
            <person name="Mardis E.R."/>
            <person name="Wilson R.K."/>
        </authorList>
    </citation>
    <scope>NUCLEOTIDE SEQUENCE [LARGE SCALE GENOMIC DNA]</scope>
    <source>
        <strain evidence="2">DNF00019</strain>
    </source>
</reference>
<dbReference type="EMBL" id="LSCR01000042">
    <property type="protein sequence ID" value="KXB32924.1"/>
    <property type="molecule type" value="Genomic_DNA"/>
</dbReference>